<dbReference type="SUPFAM" id="SSF51283">
    <property type="entry name" value="dUTPase-like"/>
    <property type="match status" value="2"/>
</dbReference>
<dbReference type="PANTHER" id="PTHR42680:SF3">
    <property type="entry name" value="DCTP DEAMINASE"/>
    <property type="match status" value="1"/>
</dbReference>
<feature type="domain" description="2'-deoxycytidine 5'-triphosphate deaminase N-terminal" evidence="1">
    <location>
        <begin position="6"/>
        <end position="161"/>
    </location>
</feature>
<dbReference type="PANTHER" id="PTHR42680">
    <property type="entry name" value="DCTP DEAMINASE"/>
    <property type="match status" value="1"/>
</dbReference>
<dbReference type="AlphaFoldDB" id="A0A1G2SEK6"/>
<dbReference type="InterPro" id="IPR053811">
    <property type="entry name" value="DCD_C"/>
</dbReference>
<dbReference type="InterPro" id="IPR036157">
    <property type="entry name" value="dUTPase-like_sf"/>
</dbReference>
<dbReference type="Gene3D" id="2.70.40.10">
    <property type="match status" value="2"/>
</dbReference>
<dbReference type="GO" id="GO:0009394">
    <property type="term" value="P:2'-deoxyribonucleotide metabolic process"/>
    <property type="evidence" value="ECO:0007669"/>
    <property type="project" value="InterPro"/>
</dbReference>
<evidence type="ECO:0000259" key="2">
    <source>
        <dbReference type="Pfam" id="PF22569"/>
    </source>
</evidence>
<dbReference type="GO" id="GO:0015949">
    <property type="term" value="P:nucleobase-containing small molecule interconversion"/>
    <property type="evidence" value="ECO:0007669"/>
    <property type="project" value="TreeGrafter"/>
</dbReference>
<dbReference type="EMBL" id="MHUW01000016">
    <property type="protein sequence ID" value="OHA83497.1"/>
    <property type="molecule type" value="Genomic_DNA"/>
</dbReference>
<evidence type="ECO:0008006" key="5">
    <source>
        <dbReference type="Google" id="ProtNLM"/>
    </source>
</evidence>
<comment type="caution">
    <text evidence="3">The sequence shown here is derived from an EMBL/GenBank/DDBJ whole genome shotgun (WGS) entry which is preliminary data.</text>
</comment>
<gene>
    <name evidence="3" type="ORF">A2937_00100</name>
</gene>
<dbReference type="Pfam" id="PF06559">
    <property type="entry name" value="DCD_N"/>
    <property type="match status" value="1"/>
</dbReference>
<dbReference type="GO" id="GO:0008829">
    <property type="term" value="F:dCTP deaminase activity"/>
    <property type="evidence" value="ECO:0007669"/>
    <property type="project" value="InterPro"/>
</dbReference>
<sequence length="366" mass="40953">MSKNLGALPDSLLQDLVDAGFIKGASSRNIGPASLDLCISDEVYRVNGMFQPRIGETIRSLIERLDARQHVVGAPFEREVVYLARLNESLTLPQGVYGYCNPKSSTGRHDVHVRVLADGVPRYDAVTPTGFLGELWAVIISRSYPVIIPTGEPLSQLRLFNANTRLSEEEIEIAFSRWKLLHTLSGEELSYGDVQIRDDDGSIILTLDLDSAVAGYEYTGRQRILDFSQGKKAYDAEDFFEPINVCGERIYLRRGGFYILSTAEAVRVPPCLACEMVPMDERSGEFRSHYAGFIDPGWGYGKDGEGKGRPLTLEVRPFEDLVIFKNHPIAKIKFEQMTKPPILHYDEKAECNYGNQSGPKLAKHFK</sequence>
<evidence type="ECO:0000313" key="3">
    <source>
        <dbReference type="EMBL" id="OHA83497.1"/>
    </source>
</evidence>
<name>A0A1G2SEK6_9BACT</name>
<dbReference type="InterPro" id="IPR010550">
    <property type="entry name" value="DCD_N"/>
</dbReference>
<proteinExistence type="predicted"/>
<dbReference type="Pfam" id="PF22569">
    <property type="entry name" value="DCD_C"/>
    <property type="match status" value="1"/>
</dbReference>
<accession>A0A1G2SEK6</accession>
<feature type="domain" description="2'-deoxycytidine 5'-triphosphate deaminase C-terminal" evidence="2">
    <location>
        <begin position="200"/>
        <end position="365"/>
    </location>
</feature>
<evidence type="ECO:0000313" key="4">
    <source>
        <dbReference type="Proteomes" id="UP000177987"/>
    </source>
</evidence>
<protein>
    <recommendedName>
        <fullName evidence="5">2'-deoxycytidine 5'-triphosphate deaminase</fullName>
    </recommendedName>
</protein>
<dbReference type="STRING" id="1802727.A2937_00100"/>
<dbReference type="Proteomes" id="UP000177987">
    <property type="component" value="Unassembled WGS sequence"/>
</dbReference>
<reference evidence="3 4" key="1">
    <citation type="journal article" date="2016" name="Nat. Commun.">
        <title>Thousands of microbial genomes shed light on interconnected biogeochemical processes in an aquifer system.</title>
        <authorList>
            <person name="Anantharaman K."/>
            <person name="Brown C.T."/>
            <person name="Hug L.A."/>
            <person name="Sharon I."/>
            <person name="Castelle C.J."/>
            <person name="Probst A.J."/>
            <person name="Thomas B.C."/>
            <person name="Singh A."/>
            <person name="Wilkins M.J."/>
            <person name="Karaoz U."/>
            <person name="Brodie E.L."/>
            <person name="Williams K.H."/>
            <person name="Hubbard S.S."/>
            <person name="Banfield J.F."/>
        </authorList>
    </citation>
    <scope>NUCLEOTIDE SEQUENCE [LARGE SCALE GENOMIC DNA]</scope>
</reference>
<organism evidence="3 4">
    <name type="scientific">Candidatus Yonathbacteria bacterium RIFCSPLOWO2_01_FULL_47_33b</name>
    <dbReference type="NCBI Taxonomy" id="1802727"/>
    <lineage>
        <taxon>Bacteria</taxon>
        <taxon>Candidatus Yonathiibacteriota</taxon>
    </lineage>
</organism>
<evidence type="ECO:0000259" key="1">
    <source>
        <dbReference type="Pfam" id="PF06559"/>
    </source>
</evidence>